<dbReference type="RefSeq" id="WP_110464383.1">
    <property type="nucleotide sequence ID" value="NZ_JAMOFZ010000001.1"/>
</dbReference>
<comment type="caution">
    <text evidence="1">The sequence shown here is derived from an EMBL/GenBank/DDBJ whole genome shotgun (WGS) entry which is preliminary data.</text>
</comment>
<proteinExistence type="predicted"/>
<sequence length="153" mass="16317">MALKEQITDDMKTAMRAKDSERLGTIRLLMAAMKQKEVDERVDLDDAAIVAIVDKLIKQRKDSVAAFEQAGRTDLAARETAELTVLQAYLPARLSTDEVTAEVRAVVADITAELGRAPTAGDMGKVMGSAKTRLAGKADMARVSTAVKAALAG</sequence>
<evidence type="ECO:0008006" key="3">
    <source>
        <dbReference type="Google" id="ProtNLM"/>
    </source>
</evidence>
<accession>A0A318SK76</accession>
<organism evidence="1 2">
    <name type="scientific">Xylophilus ampelinus</name>
    <dbReference type="NCBI Taxonomy" id="54067"/>
    <lineage>
        <taxon>Bacteria</taxon>
        <taxon>Pseudomonadati</taxon>
        <taxon>Pseudomonadota</taxon>
        <taxon>Betaproteobacteria</taxon>
        <taxon>Burkholderiales</taxon>
        <taxon>Xylophilus</taxon>
    </lineage>
</organism>
<dbReference type="AlphaFoldDB" id="A0A318SK76"/>
<dbReference type="PANTHER" id="PTHR28055">
    <property type="entry name" value="ALTERED INHERITANCE OF MITOCHONDRIA PROTEIN 41, MITOCHONDRIAL"/>
    <property type="match status" value="1"/>
</dbReference>
<dbReference type="SUPFAM" id="SSF89095">
    <property type="entry name" value="GatB/YqeY motif"/>
    <property type="match status" value="1"/>
</dbReference>
<dbReference type="Gene3D" id="1.10.10.410">
    <property type="match status" value="1"/>
</dbReference>
<dbReference type="Gene3D" id="1.10.1510.10">
    <property type="entry name" value="Uncharacterised protein YqeY/AIM41 PF09424, N-terminal domain"/>
    <property type="match status" value="1"/>
</dbReference>
<dbReference type="GO" id="GO:0016884">
    <property type="term" value="F:carbon-nitrogen ligase activity, with glutamine as amido-N-donor"/>
    <property type="evidence" value="ECO:0007669"/>
    <property type="project" value="InterPro"/>
</dbReference>
<protein>
    <recommendedName>
        <fullName evidence="3">Glutamyl-tRNA amidotransferase</fullName>
    </recommendedName>
</protein>
<dbReference type="EMBL" id="QJTC01000002">
    <property type="protein sequence ID" value="PYE79414.1"/>
    <property type="molecule type" value="Genomic_DNA"/>
</dbReference>
<dbReference type="Proteomes" id="UP000247540">
    <property type="component" value="Unassembled WGS sequence"/>
</dbReference>
<dbReference type="InterPro" id="IPR042184">
    <property type="entry name" value="YqeY/Aim41_N"/>
</dbReference>
<dbReference type="InterPro" id="IPR023168">
    <property type="entry name" value="GatB_Yqey_C_2"/>
</dbReference>
<dbReference type="InterPro" id="IPR019004">
    <property type="entry name" value="YqeY/Aim41"/>
</dbReference>
<dbReference type="PANTHER" id="PTHR28055:SF1">
    <property type="entry name" value="ALTERED INHERITANCE OF MITOCHONDRIA PROTEIN 41, MITOCHONDRIAL"/>
    <property type="match status" value="1"/>
</dbReference>
<evidence type="ECO:0000313" key="2">
    <source>
        <dbReference type="Proteomes" id="UP000247540"/>
    </source>
</evidence>
<reference evidence="1 2" key="1">
    <citation type="submission" date="2018-06" db="EMBL/GenBank/DDBJ databases">
        <title>Genomic Encyclopedia of Type Strains, Phase III (KMG-III): the genomes of soil and plant-associated and newly described type strains.</title>
        <authorList>
            <person name="Whitman W."/>
        </authorList>
    </citation>
    <scope>NUCLEOTIDE SEQUENCE [LARGE SCALE GENOMIC DNA]</scope>
    <source>
        <strain evidence="1 2">CECT 7646</strain>
    </source>
</reference>
<evidence type="ECO:0000313" key="1">
    <source>
        <dbReference type="EMBL" id="PYE79414.1"/>
    </source>
</evidence>
<name>A0A318SK76_9BURK</name>
<dbReference type="InterPro" id="IPR003789">
    <property type="entry name" value="Asn/Gln_tRNA_amidoTrase-B-like"/>
</dbReference>
<gene>
    <name evidence="1" type="ORF">DFQ15_102147</name>
</gene>
<dbReference type="OrthoDB" id="9788127at2"/>
<keyword evidence="2" id="KW-1185">Reference proteome</keyword>
<dbReference type="Pfam" id="PF09424">
    <property type="entry name" value="YqeY"/>
    <property type="match status" value="1"/>
</dbReference>